<dbReference type="GO" id="GO:0004803">
    <property type="term" value="F:transposase activity"/>
    <property type="evidence" value="ECO:0007669"/>
    <property type="project" value="InterPro"/>
</dbReference>
<dbReference type="eggNOG" id="COG3547">
    <property type="taxonomic scope" value="Bacteria"/>
</dbReference>
<dbReference type="GO" id="GO:0003677">
    <property type="term" value="F:DNA binding"/>
    <property type="evidence" value="ECO:0007669"/>
    <property type="project" value="InterPro"/>
</dbReference>
<dbReference type="GO" id="GO:0006313">
    <property type="term" value="P:DNA transposition"/>
    <property type="evidence" value="ECO:0007669"/>
    <property type="project" value="InterPro"/>
</dbReference>
<reference evidence="2 3" key="1">
    <citation type="journal article" date="2014" name="Antonie Van Leeuwenhoek">
        <title>Roseivivax atlanticus sp. nov., isolated from surface seawater of the Atlantic Ocean.</title>
        <authorList>
            <person name="Li G."/>
            <person name="Lai Q."/>
            <person name="Liu X."/>
            <person name="Sun F."/>
            <person name="Shao Z."/>
        </authorList>
    </citation>
    <scope>NUCLEOTIDE SEQUENCE [LARGE SCALE GENOMIC DNA]</scope>
    <source>
        <strain evidence="2 3">22II-s10s</strain>
    </source>
</reference>
<accession>W4HDD6</accession>
<dbReference type="PATRIC" id="fig|1317118.6.peg.4186"/>
<dbReference type="PANTHER" id="PTHR33055:SF3">
    <property type="entry name" value="PUTATIVE TRANSPOSASE FOR IS117-RELATED"/>
    <property type="match status" value="1"/>
</dbReference>
<keyword evidence="3" id="KW-1185">Reference proteome</keyword>
<sequence length="186" mass="21183">MKVTTVGLDLAKNVFQVHGIADEGAIAFNRSLRRSQVLAFFERLEPCLVGLEACASGHYWARELSRIGHEVRLIPAMYVKPYVKRGKSDAVDAEAICEAVTRPTMRFVEIKSEEQQALLSLHRARDFVVRQRTQLINMNRPEFAGGLLSLVTPRRHRLPEPLSILFRGLRVGFSRWARLETRRLGC</sequence>
<dbReference type="PANTHER" id="PTHR33055">
    <property type="entry name" value="TRANSPOSASE FOR INSERTION SEQUENCE ELEMENT IS1111A"/>
    <property type="match status" value="1"/>
</dbReference>
<feature type="domain" description="Transposase IS110-like N-terminal" evidence="1">
    <location>
        <begin position="6"/>
        <end position="137"/>
    </location>
</feature>
<comment type="caution">
    <text evidence="2">The sequence shown here is derived from an EMBL/GenBank/DDBJ whole genome shotgun (WGS) entry which is preliminary data.</text>
</comment>
<name>W4HDD6_9RHOB</name>
<evidence type="ECO:0000313" key="3">
    <source>
        <dbReference type="Proteomes" id="UP000019063"/>
    </source>
</evidence>
<dbReference type="InterPro" id="IPR002525">
    <property type="entry name" value="Transp_IS110-like_N"/>
</dbReference>
<gene>
    <name evidence="2" type="ORF">ATO8_20449</name>
</gene>
<proteinExistence type="predicted"/>
<dbReference type="Pfam" id="PF01548">
    <property type="entry name" value="DEDD_Tnp_IS110"/>
    <property type="match status" value="1"/>
</dbReference>
<organism evidence="2 3">
    <name type="scientific">Roseivivax marinus</name>
    <dbReference type="NCBI Taxonomy" id="1379903"/>
    <lineage>
        <taxon>Bacteria</taxon>
        <taxon>Pseudomonadati</taxon>
        <taxon>Pseudomonadota</taxon>
        <taxon>Alphaproteobacteria</taxon>
        <taxon>Rhodobacterales</taxon>
        <taxon>Roseobacteraceae</taxon>
        <taxon>Roseivivax</taxon>
    </lineage>
</organism>
<evidence type="ECO:0000313" key="2">
    <source>
        <dbReference type="EMBL" id="ETW10802.1"/>
    </source>
</evidence>
<protein>
    <submittedName>
        <fullName evidence="2">Transposase IS116/IS110/IS902 family protein</fullName>
    </submittedName>
</protein>
<dbReference type="AlphaFoldDB" id="W4HDD6"/>
<dbReference type="EMBL" id="AQQW01000024">
    <property type="protein sequence ID" value="ETW10802.1"/>
    <property type="molecule type" value="Genomic_DNA"/>
</dbReference>
<dbReference type="STRING" id="1379903.ATO8_20449"/>
<evidence type="ECO:0000259" key="1">
    <source>
        <dbReference type="Pfam" id="PF01548"/>
    </source>
</evidence>
<dbReference type="Proteomes" id="UP000019063">
    <property type="component" value="Unassembled WGS sequence"/>
</dbReference>
<dbReference type="NCBIfam" id="NF033542">
    <property type="entry name" value="transpos_IS110"/>
    <property type="match status" value="1"/>
</dbReference>
<dbReference type="InterPro" id="IPR047650">
    <property type="entry name" value="Transpos_IS110"/>
</dbReference>